<dbReference type="EMBL" id="BOPG01000078">
    <property type="protein sequence ID" value="GIJ62447.1"/>
    <property type="molecule type" value="Genomic_DNA"/>
</dbReference>
<comment type="caution">
    <text evidence="2">The sequence shown here is derived from an EMBL/GenBank/DDBJ whole genome shotgun (WGS) entry which is preliminary data.</text>
</comment>
<feature type="compositionally biased region" description="Basic residues" evidence="1">
    <location>
        <begin position="719"/>
        <end position="733"/>
    </location>
</feature>
<dbReference type="AlphaFoldDB" id="A0A8J3ZEA5"/>
<feature type="compositionally biased region" description="Gly residues" evidence="1">
    <location>
        <begin position="656"/>
        <end position="666"/>
    </location>
</feature>
<evidence type="ECO:0000313" key="3">
    <source>
        <dbReference type="Proteomes" id="UP000612585"/>
    </source>
</evidence>
<evidence type="ECO:0000313" key="2">
    <source>
        <dbReference type="EMBL" id="GIJ62447.1"/>
    </source>
</evidence>
<reference evidence="2" key="1">
    <citation type="submission" date="2021-01" db="EMBL/GenBank/DDBJ databases">
        <title>Whole genome shotgun sequence of Virgisporangium aurantiacum NBRC 16421.</title>
        <authorList>
            <person name="Komaki H."/>
            <person name="Tamura T."/>
        </authorList>
    </citation>
    <scope>NUCLEOTIDE SEQUENCE</scope>
    <source>
        <strain evidence="2">NBRC 16421</strain>
    </source>
</reference>
<sequence length="733" mass="74509">MAPNDTGTWNGVSQLDWVPTLQTVLDGDAGDIDPTRVTASRWVTLDAAFGGTLEYSNQHPWEHWMPLDSNHLGWNYITIYRVIRQGRGSAFQLLRAKFDFFEPSGDMSPARQAQQLVALSDKVVGALRTNPLFDASTFTAAADVLAKVMDWLRNSGEPTIAGLTNQIDKDETGFKGTAAEVFMWALHDLSAGLDQLQTFVTEPSSWIVLLNEAAAAITKFRSALENAWTEFKNYRYYDPNWLLADVIHSIENQADSYYKNNGWVGARDAKWNFDFSAITGLGVYNLGSQAGWDQLNDAMKVTWTQKHTALETAARTASRDLIAAMSKLWESLGRGMGTIQHLPPPNGVTDPTQDPNKDPNDPDGDGESGIDINDLLKNGGGGGDGNGGGDGGGDGGIDINDLLKNGGGGGDGGGGGNNPPTFESGGSDFGGFNLPNGPGGSGSNTELFNTPPGTDLNDGPGFDPASLTSSGFGGSDFPGSGGPTGTSGFNGFALPGIGSGFSFPGSGPGGSGGAPGGGNRFGGGASAPGLELPENRGGVLIGPMGASPPGYTGPGPLEDILRSEGIEIAGAAAGGGLGGGAGLGGAGLGGGGGVSGGGGFGGADGTGWGAGSNGGVAGDGSTLGAPGSGTGTSPGTTTGTTPANASGYPPMMPPMGMGGMGGMGGRGENEKERERTTWLAEDEKVWGTDPDCGPAVIGADDDATPTGTPVTDRSSTPRSRPHQPAHTPTRARH</sequence>
<feature type="compositionally biased region" description="Gly residues" evidence="1">
    <location>
        <begin position="378"/>
        <end position="396"/>
    </location>
</feature>
<feature type="compositionally biased region" description="Gly residues" evidence="1">
    <location>
        <begin position="405"/>
        <end position="417"/>
    </location>
</feature>
<keyword evidence="3" id="KW-1185">Reference proteome</keyword>
<gene>
    <name evidence="2" type="ORF">Vau01_099630</name>
</gene>
<organism evidence="2 3">
    <name type="scientific">Virgisporangium aurantiacum</name>
    <dbReference type="NCBI Taxonomy" id="175570"/>
    <lineage>
        <taxon>Bacteria</taxon>
        <taxon>Bacillati</taxon>
        <taxon>Actinomycetota</taxon>
        <taxon>Actinomycetes</taxon>
        <taxon>Micromonosporales</taxon>
        <taxon>Micromonosporaceae</taxon>
        <taxon>Virgisporangium</taxon>
    </lineage>
</organism>
<evidence type="ECO:0000256" key="1">
    <source>
        <dbReference type="SAM" id="MobiDB-lite"/>
    </source>
</evidence>
<accession>A0A8J3ZEA5</accession>
<dbReference type="Proteomes" id="UP000612585">
    <property type="component" value="Unassembled WGS sequence"/>
</dbReference>
<proteinExistence type="predicted"/>
<protein>
    <submittedName>
        <fullName evidence="2">Uncharacterized protein</fullName>
    </submittedName>
</protein>
<name>A0A8J3ZEA5_9ACTN</name>
<feature type="compositionally biased region" description="Gly residues" evidence="1">
    <location>
        <begin position="471"/>
        <end position="485"/>
    </location>
</feature>
<feature type="compositionally biased region" description="Low complexity" evidence="1">
    <location>
        <begin position="633"/>
        <end position="649"/>
    </location>
</feature>
<dbReference type="PRINTS" id="PR01228">
    <property type="entry name" value="EGGSHELL"/>
</dbReference>
<feature type="region of interest" description="Disordered" evidence="1">
    <location>
        <begin position="611"/>
        <end position="733"/>
    </location>
</feature>
<feature type="compositionally biased region" description="Basic and acidic residues" evidence="1">
    <location>
        <begin position="667"/>
        <end position="686"/>
    </location>
</feature>
<feature type="region of interest" description="Disordered" evidence="1">
    <location>
        <begin position="335"/>
        <end position="528"/>
    </location>
</feature>
<feature type="compositionally biased region" description="Low complexity" evidence="1">
    <location>
        <begin position="486"/>
        <end position="505"/>
    </location>
</feature>
<feature type="compositionally biased region" description="Polar residues" evidence="1">
    <location>
        <begin position="705"/>
        <end position="718"/>
    </location>
</feature>
<feature type="compositionally biased region" description="Gly residues" evidence="1">
    <location>
        <begin position="506"/>
        <end position="526"/>
    </location>
</feature>